<dbReference type="KEGG" id="dpr:Despr_2526"/>
<dbReference type="InterPro" id="IPR000014">
    <property type="entry name" value="PAS"/>
</dbReference>
<dbReference type="GO" id="GO:0003824">
    <property type="term" value="F:catalytic activity"/>
    <property type="evidence" value="ECO:0007669"/>
    <property type="project" value="UniProtKB-ARBA"/>
</dbReference>
<dbReference type="InterPro" id="IPR043128">
    <property type="entry name" value="Rev_trsase/Diguanyl_cyclase"/>
</dbReference>
<dbReference type="InterPro" id="IPR029787">
    <property type="entry name" value="Nucleotide_cyclase"/>
</dbReference>
<dbReference type="InterPro" id="IPR029016">
    <property type="entry name" value="GAF-like_dom_sf"/>
</dbReference>
<sequence>MRRYTCCHASSGADASALILRDGSGSLRCEAHTGLVQVSTDTLTQLAGYLISSPYLEKDEPFGTTDLTTLLLEASLPPTALAPVRTLLAVPLHHQELIRGVLFALRSPLIAYPAHTQQMAMLYGGQISAALVNAHLYQAVCRELFERMRAEKALRTREERFSALIRSVSDIIAVLSVDGDIDYVSPAAEAMWGCAAATLQGRSVLDHVHAEDRTIMQGLLVQAGMRPGLTLNGVVRLRQGKGGWRYFEVVLVNLLDDPAISGMVATYHDVTERKVYESELTKLAFHDPLTGLANRACFMNRLRRALTRADAQGLSVAVFFFDLDNFKQINDTLGHACGDQVLRLVADRVQGSLRREDTAARLGGDEFTVLVEGVSTLEQVLPLAERVLHSLQTPFSHGGHELLVGGSMGVALSVPNVDSAEDLVRKADLAMYRAKNSGKGKYTVFAG</sequence>
<organism evidence="3 4">
    <name type="scientific">Desulfobulbus propionicus (strain ATCC 33891 / DSM 2032 / VKM B-1956 / 1pr3)</name>
    <dbReference type="NCBI Taxonomy" id="577650"/>
    <lineage>
        <taxon>Bacteria</taxon>
        <taxon>Pseudomonadati</taxon>
        <taxon>Thermodesulfobacteriota</taxon>
        <taxon>Desulfobulbia</taxon>
        <taxon>Desulfobulbales</taxon>
        <taxon>Desulfobulbaceae</taxon>
        <taxon>Desulfobulbus</taxon>
    </lineage>
</organism>
<dbReference type="CDD" id="cd01949">
    <property type="entry name" value="GGDEF"/>
    <property type="match status" value="1"/>
</dbReference>
<dbReference type="SUPFAM" id="SSF55785">
    <property type="entry name" value="PYP-like sensor domain (PAS domain)"/>
    <property type="match status" value="1"/>
</dbReference>
<dbReference type="SMART" id="SM00091">
    <property type="entry name" value="PAS"/>
    <property type="match status" value="1"/>
</dbReference>
<evidence type="ECO:0000313" key="4">
    <source>
        <dbReference type="Proteomes" id="UP000006365"/>
    </source>
</evidence>
<proteinExistence type="predicted"/>
<feature type="domain" description="GGDEF" evidence="2">
    <location>
        <begin position="314"/>
        <end position="447"/>
    </location>
</feature>
<dbReference type="PANTHER" id="PTHR44757">
    <property type="entry name" value="DIGUANYLATE CYCLASE DGCP"/>
    <property type="match status" value="1"/>
</dbReference>
<dbReference type="AlphaFoldDB" id="A0A7U3YNK1"/>
<dbReference type="InterPro" id="IPR035965">
    <property type="entry name" value="PAS-like_dom_sf"/>
</dbReference>
<protein>
    <submittedName>
        <fullName evidence="3">Diguanylate cyclase with PAS/PAC sensor</fullName>
    </submittedName>
</protein>
<evidence type="ECO:0000259" key="1">
    <source>
        <dbReference type="PROSITE" id="PS50112"/>
    </source>
</evidence>
<dbReference type="InterPro" id="IPR052155">
    <property type="entry name" value="Biofilm_reg_signaling"/>
</dbReference>
<dbReference type="Gene3D" id="3.30.450.20">
    <property type="entry name" value="PAS domain"/>
    <property type="match status" value="1"/>
</dbReference>
<dbReference type="PROSITE" id="PS50112">
    <property type="entry name" value="PAS"/>
    <property type="match status" value="1"/>
</dbReference>
<dbReference type="FunFam" id="3.30.70.270:FF:000001">
    <property type="entry name" value="Diguanylate cyclase domain protein"/>
    <property type="match status" value="1"/>
</dbReference>
<dbReference type="PANTHER" id="PTHR44757:SF2">
    <property type="entry name" value="BIOFILM ARCHITECTURE MAINTENANCE PROTEIN MBAA"/>
    <property type="match status" value="1"/>
</dbReference>
<accession>A0A7U3YNK1</accession>
<reference evidence="3 4" key="1">
    <citation type="journal article" date="2011" name="Stand. Genomic Sci.">
        <title>Complete genome sequence of Desulfobulbus propionicus type strain (1pr3).</title>
        <authorList>
            <person name="Pagani I."/>
            <person name="Lapidus A."/>
            <person name="Nolan M."/>
            <person name="Lucas S."/>
            <person name="Hammon N."/>
            <person name="Deshpande S."/>
            <person name="Cheng J.F."/>
            <person name="Chertkov O."/>
            <person name="Davenport K."/>
            <person name="Tapia R."/>
            <person name="Han C."/>
            <person name="Goodwin L."/>
            <person name="Pitluck S."/>
            <person name="Liolios K."/>
            <person name="Mavromatis K."/>
            <person name="Ivanova N."/>
            <person name="Mikhailova N."/>
            <person name="Pati A."/>
            <person name="Chen A."/>
            <person name="Palaniappan K."/>
            <person name="Land M."/>
            <person name="Hauser L."/>
            <person name="Chang Y.J."/>
            <person name="Jeffries C.D."/>
            <person name="Detter J.C."/>
            <person name="Brambilla E."/>
            <person name="Kannan K.P."/>
            <person name="Djao O.D."/>
            <person name="Rohde M."/>
            <person name="Pukall R."/>
            <person name="Spring S."/>
            <person name="Goker M."/>
            <person name="Sikorski J."/>
            <person name="Woyke T."/>
            <person name="Bristow J."/>
            <person name="Eisen J.A."/>
            <person name="Markowitz V."/>
            <person name="Hugenholtz P."/>
            <person name="Kyrpides N.C."/>
            <person name="Klenk H.P."/>
        </authorList>
    </citation>
    <scope>NUCLEOTIDE SEQUENCE [LARGE SCALE GENOMIC DNA]</scope>
    <source>
        <strain evidence="4">ATCC 33891 / DSM 2032 / 1pr3</strain>
    </source>
</reference>
<keyword evidence="4" id="KW-1185">Reference proteome</keyword>
<dbReference type="SMART" id="SM00267">
    <property type="entry name" value="GGDEF"/>
    <property type="match status" value="1"/>
</dbReference>
<evidence type="ECO:0000259" key="2">
    <source>
        <dbReference type="PROSITE" id="PS50887"/>
    </source>
</evidence>
<dbReference type="Pfam" id="PF00990">
    <property type="entry name" value="GGDEF"/>
    <property type="match status" value="1"/>
</dbReference>
<dbReference type="Pfam" id="PF08448">
    <property type="entry name" value="PAS_4"/>
    <property type="match status" value="1"/>
</dbReference>
<gene>
    <name evidence="3" type="ordered locus">Despr_2526</name>
</gene>
<name>A0A7U3YNK1_DESPD</name>
<dbReference type="Gene3D" id="3.30.450.40">
    <property type="match status" value="1"/>
</dbReference>
<dbReference type="Proteomes" id="UP000006365">
    <property type="component" value="Chromosome"/>
</dbReference>
<dbReference type="NCBIfam" id="TIGR00229">
    <property type="entry name" value="sensory_box"/>
    <property type="match status" value="1"/>
</dbReference>
<dbReference type="InterPro" id="IPR000160">
    <property type="entry name" value="GGDEF_dom"/>
</dbReference>
<dbReference type="SUPFAM" id="SSF55073">
    <property type="entry name" value="Nucleotide cyclase"/>
    <property type="match status" value="1"/>
</dbReference>
<evidence type="ECO:0000313" key="3">
    <source>
        <dbReference type="EMBL" id="ADW18664.1"/>
    </source>
</evidence>
<dbReference type="EMBL" id="CP002364">
    <property type="protein sequence ID" value="ADW18664.1"/>
    <property type="molecule type" value="Genomic_DNA"/>
</dbReference>
<dbReference type="PROSITE" id="PS50887">
    <property type="entry name" value="GGDEF"/>
    <property type="match status" value="1"/>
</dbReference>
<dbReference type="Gene3D" id="3.30.70.270">
    <property type="match status" value="1"/>
</dbReference>
<dbReference type="NCBIfam" id="TIGR00254">
    <property type="entry name" value="GGDEF"/>
    <property type="match status" value="1"/>
</dbReference>
<dbReference type="CDD" id="cd00130">
    <property type="entry name" value="PAS"/>
    <property type="match status" value="1"/>
</dbReference>
<feature type="domain" description="PAS" evidence="1">
    <location>
        <begin position="157"/>
        <end position="228"/>
    </location>
</feature>
<dbReference type="SUPFAM" id="SSF55781">
    <property type="entry name" value="GAF domain-like"/>
    <property type="match status" value="1"/>
</dbReference>
<dbReference type="InterPro" id="IPR013656">
    <property type="entry name" value="PAS_4"/>
</dbReference>